<proteinExistence type="predicted"/>
<protein>
    <submittedName>
        <fullName evidence="1">Uncharacterized protein</fullName>
    </submittedName>
</protein>
<dbReference type="RefSeq" id="WP_165270051.1">
    <property type="nucleotide sequence ID" value="NZ_JAALLS010000019.1"/>
</dbReference>
<reference evidence="1 2" key="1">
    <citation type="submission" date="2020-02" db="EMBL/GenBank/DDBJ databases">
        <title>Aliifodinibius halophilus 2W32, complete genome.</title>
        <authorList>
            <person name="Li Y."/>
            <person name="Wu S."/>
        </authorList>
    </citation>
    <scope>NUCLEOTIDE SEQUENCE [LARGE SCALE GENOMIC DNA]</scope>
    <source>
        <strain evidence="1 2">2W32</strain>
    </source>
</reference>
<evidence type="ECO:0000313" key="2">
    <source>
        <dbReference type="Proteomes" id="UP000479132"/>
    </source>
</evidence>
<comment type="caution">
    <text evidence="1">The sequence shown here is derived from an EMBL/GenBank/DDBJ whole genome shotgun (WGS) entry which is preliminary data.</text>
</comment>
<dbReference type="AlphaFoldDB" id="A0A6M1TGZ5"/>
<dbReference type="Proteomes" id="UP000479132">
    <property type="component" value="Unassembled WGS sequence"/>
</dbReference>
<dbReference type="EMBL" id="JAALLS010000019">
    <property type="protein sequence ID" value="NGP89382.1"/>
    <property type="molecule type" value="Genomic_DNA"/>
</dbReference>
<name>A0A6M1TGZ5_9BACT</name>
<organism evidence="1 2">
    <name type="scientific">Fodinibius halophilus</name>
    <dbReference type="NCBI Taxonomy" id="1736908"/>
    <lineage>
        <taxon>Bacteria</taxon>
        <taxon>Pseudomonadati</taxon>
        <taxon>Balneolota</taxon>
        <taxon>Balneolia</taxon>
        <taxon>Balneolales</taxon>
        <taxon>Balneolaceae</taxon>
        <taxon>Fodinibius</taxon>
    </lineage>
</organism>
<sequence length="195" mass="22263">MLFTKKPFSNFPWKRLIIEGLLVVLSVLLALALNSWREAQSHQDLAERSLQEVVDEVQANCSRIENVQSYHQAVVKGEQTTKGIQIGFLRNDAWDVAKTTGAASYIEYGLASKIGEINAHQSDHRSIVQAYIEALFTNGLQFEQGEEMHQEGERGVINELFRIQKKLLTEYQNLQELVNNHYDNTLKITDICIEE</sequence>
<keyword evidence="2" id="KW-1185">Reference proteome</keyword>
<accession>A0A6M1TGZ5</accession>
<gene>
    <name evidence="1" type="ORF">G3569_13570</name>
</gene>
<evidence type="ECO:0000313" key="1">
    <source>
        <dbReference type="EMBL" id="NGP89382.1"/>
    </source>
</evidence>